<dbReference type="KEGG" id="tcn:H9L16_04595"/>
<evidence type="ECO:0000313" key="1">
    <source>
        <dbReference type="EMBL" id="QNN70868.1"/>
    </source>
</evidence>
<name>A0A7G9SSP3_9GAMM</name>
<protein>
    <submittedName>
        <fullName evidence="1">Uncharacterized protein</fullName>
    </submittedName>
</protein>
<dbReference type="AlphaFoldDB" id="A0A7G9SSP3"/>
<dbReference type="RefSeq" id="WP_187553383.1">
    <property type="nucleotide sequence ID" value="NZ_BMZL01000001.1"/>
</dbReference>
<keyword evidence="2" id="KW-1185">Reference proteome</keyword>
<reference evidence="1 2" key="1">
    <citation type="submission" date="2020-08" db="EMBL/GenBank/DDBJ databases">
        <title>Genome sequence of Thermomonas carbonis KCTC 42013T.</title>
        <authorList>
            <person name="Hyun D.-W."/>
            <person name="Bae J.-W."/>
        </authorList>
    </citation>
    <scope>NUCLEOTIDE SEQUENCE [LARGE SCALE GENOMIC DNA]</scope>
    <source>
        <strain evidence="1 2">KCTC 42013</strain>
    </source>
</reference>
<sequence length="254" mass="29449">MRKDMFKVIVERPRHGGSYDRERFTPIDDDSPARESLRWRHHDRKGLNENLRPLERYLEKQVGRPWGKVYSEICDGIDRRSTAQEHIHQHVGDFVAVTVVVIDGEPHSPSRWGAPQSLVSGWAPRFYVEPRTGLLQINKWRERIRRERNRKPLGGIDHRRELGPFLQLHRLDGLWYEVDLAAIPVGADGSGVFDVVARQRVVAAERLVRSKQPDGSRVTRCDKAWYGKGDVYAWRKRQLGAPELRHHGLANDTH</sequence>
<organism evidence="1 2">
    <name type="scientific">Thermomonas carbonis</name>
    <dbReference type="NCBI Taxonomy" id="1463158"/>
    <lineage>
        <taxon>Bacteria</taxon>
        <taxon>Pseudomonadati</taxon>
        <taxon>Pseudomonadota</taxon>
        <taxon>Gammaproteobacteria</taxon>
        <taxon>Lysobacterales</taxon>
        <taxon>Lysobacteraceae</taxon>
        <taxon>Thermomonas</taxon>
    </lineage>
</organism>
<gene>
    <name evidence="1" type="ORF">H9L16_04595</name>
</gene>
<proteinExistence type="predicted"/>
<dbReference type="EMBL" id="CP060719">
    <property type="protein sequence ID" value="QNN70868.1"/>
    <property type="molecule type" value="Genomic_DNA"/>
</dbReference>
<evidence type="ECO:0000313" key="2">
    <source>
        <dbReference type="Proteomes" id="UP000515804"/>
    </source>
</evidence>
<accession>A0A7G9SSP3</accession>
<dbReference type="Proteomes" id="UP000515804">
    <property type="component" value="Chromosome"/>
</dbReference>